<dbReference type="EMBL" id="LLYB01000027">
    <property type="protein sequence ID" value="KRR28325.1"/>
    <property type="molecule type" value="Genomic_DNA"/>
</dbReference>
<comment type="caution">
    <text evidence="2">The sequence shown here is derived from an EMBL/GenBank/DDBJ whole genome shotgun (WGS) entry which is preliminary data.</text>
</comment>
<feature type="transmembrane region" description="Helical" evidence="1">
    <location>
        <begin position="12"/>
        <end position="34"/>
    </location>
</feature>
<evidence type="ECO:0000256" key="1">
    <source>
        <dbReference type="SAM" id="Phobius"/>
    </source>
</evidence>
<evidence type="ECO:0000313" key="2">
    <source>
        <dbReference type="EMBL" id="KRR28325.1"/>
    </source>
</evidence>
<reference evidence="2 3" key="1">
    <citation type="submission" date="2014-03" db="EMBL/GenBank/DDBJ databases">
        <title>Bradyrhizobium valentinum sp. nov., isolated from effective nodules of Lupinus mariae-josephae, a lupine endemic of basic-lime soils in Eastern Spain.</title>
        <authorList>
            <person name="Duran D."/>
            <person name="Rey L."/>
            <person name="Navarro A."/>
            <person name="Busquets A."/>
            <person name="Imperial J."/>
            <person name="Ruiz-Argueso T."/>
        </authorList>
    </citation>
    <scope>NUCLEOTIDE SEQUENCE [LARGE SCALE GENOMIC DNA]</scope>
    <source>
        <strain evidence="2 3">CCBAU 23086</strain>
    </source>
</reference>
<keyword evidence="1" id="KW-0472">Membrane</keyword>
<organism evidence="2 3">
    <name type="scientific">Bradyrhizobium lablabi</name>
    <dbReference type="NCBI Taxonomy" id="722472"/>
    <lineage>
        <taxon>Bacteria</taxon>
        <taxon>Pseudomonadati</taxon>
        <taxon>Pseudomonadota</taxon>
        <taxon>Alphaproteobacteria</taxon>
        <taxon>Hyphomicrobiales</taxon>
        <taxon>Nitrobacteraceae</taxon>
        <taxon>Bradyrhizobium</taxon>
    </lineage>
</organism>
<protein>
    <submittedName>
        <fullName evidence="2">Uncharacterized protein</fullName>
    </submittedName>
</protein>
<name>A0A0R3NE32_9BRAD</name>
<accession>A0A0R3NE32</accession>
<proteinExistence type="predicted"/>
<sequence>MRPSTGLAFARFLIGILLGLVAEFTHGAVARMMLPSFAARWMDRKRIVAVGSSMDLRSEDMVLTLNL</sequence>
<evidence type="ECO:0000313" key="3">
    <source>
        <dbReference type="Proteomes" id="UP000051660"/>
    </source>
</evidence>
<keyword evidence="1" id="KW-0812">Transmembrane</keyword>
<gene>
    <name evidence="2" type="ORF">CQ14_40630</name>
</gene>
<keyword evidence="1" id="KW-1133">Transmembrane helix</keyword>
<dbReference type="Proteomes" id="UP000051660">
    <property type="component" value="Unassembled WGS sequence"/>
</dbReference>
<dbReference type="AlphaFoldDB" id="A0A0R3NE32"/>